<dbReference type="Proteomes" id="UP001162483">
    <property type="component" value="Unassembled WGS sequence"/>
</dbReference>
<protein>
    <submittedName>
        <fullName evidence="1">Uncharacterized protein</fullName>
    </submittedName>
</protein>
<feature type="non-terminal residue" evidence="1">
    <location>
        <position position="62"/>
    </location>
</feature>
<organism evidence="1 2">
    <name type="scientific">Staurois parvus</name>
    <dbReference type="NCBI Taxonomy" id="386267"/>
    <lineage>
        <taxon>Eukaryota</taxon>
        <taxon>Metazoa</taxon>
        <taxon>Chordata</taxon>
        <taxon>Craniata</taxon>
        <taxon>Vertebrata</taxon>
        <taxon>Euteleostomi</taxon>
        <taxon>Amphibia</taxon>
        <taxon>Batrachia</taxon>
        <taxon>Anura</taxon>
        <taxon>Neobatrachia</taxon>
        <taxon>Ranoidea</taxon>
        <taxon>Ranidae</taxon>
        <taxon>Staurois</taxon>
    </lineage>
</organism>
<name>A0ABN9DF94_9NEOB</name>
<evidence type="ECO:0000313" key="1">
    <source>
        <dbReference type="EMBL" id="CAI9571286.1"/>
    </source>
</evidence>
<gene>
    <name evidence="1" type="ORF">SPARVUS_LOCUS7217004</name>
</gene>
<reference evidence="1" key="1">
    <citation type="submission" date="2023-05" db="EMBL/GenBank/DDBJ databases">
        <authorList>
            <person name="Stuckert A."/>
        </authorList>
    </citation>
    <scope>NUCLEOTIDE SEQUENCE</scope>
</reference>
<dbReference type="EMBL" id="CATNWA010014390">
    <property type="protein sequence ID" value="CAI9571286.1"/>
    <property type="molecule type" value="Genomic_DNA"/>
</dbReference>
<proteinExistence type="predicted"/>
<accession>A0ABN9DF94</accession>
<sequence>MQGPGRADIVNAGSGCLQKATAGGGDETNHLTQRKTRAVGRASWRHPLLAACRDLQEGTETR</sequence>
<comment type="caution">
    <text evidence="1">The sequence shown here is derived from an EMBL/GenBank/DDBJ whole genome shotgun (WGS) entry which is preliminary data.</text>
</comment>
<keyword evidence="2" id="KW-1185">Reference proteome</keyword>
<evidence type="ECO:0000313" key="2">
    <source>
        <dbReference type="Proteomes" id="UP001162483"/>
    </source>
</evidence>